<feature type="signal peptide" evidence="2">
    <location>
        <begin position="1"/>
        <end position="23"/>
    </location>
</feature>
<proteinExistence type="predicted"/>
<feature type="chain" id="PRO_5040184799" evidence="2">
    <location>
        <begin position="24"/>
        <end position="235"/>
    </location>
</feature>
<accession>A0A9P4QQC7</accession>
<protein>
    <submittedName>
        <fullName evidence="3">Uncharacterized protein</fullName>
    </submittedName>
</protein>
<dbReference type="Proteomes" id="UP000799444">
    <property type="component" value="Unassembled WGS sequence"/>
</dbReference>
<dbReference type="EMBL" id="ML996211">
    <property type="protein sequence ID" value="KAF2730734.1"/>
    <property type="molecule type" value="Genomic_DNA"/>
</dbReference>
<comment type="caution">
    <text evidence="3">The sequence shown here is derived from an EMBL/GenBank/DDBJ whole genome shotgun (WGS) entry which is preliminary data.</text>
</comment>
<evidence type="ECO:0000256" key="2">
    <source>
        <dbReference type="SAM" id="SignalP"/>
    </source>
</evidence>
<dbReference type="OrthoDB" id="3772508at2759"/>
<name>A0A9P4QQC7_9PLEO</name>
<keyword evidence="4" id="KW-1185">Reference proteome</keyword>
<feature type="compositionally biased region" description="Acidic residues" evidence="1">
    <location>
        <begin position="197"/>
        <end position="209"/>
    </location>
</feature>
<gene>
    <name evidence="3" type="ORF">EJ04DRAFT_567502</name>
</gene>
<organism evidence="3 4">
    <name type="scientific">Polyplosphaeria fusca</name>
    <dbReference type="NCBI Taxonomy" id="682080"/>
    <lineage>
        <taxon>Eukaryota</taxon>
        <taxon>Fungi</taxon>
        <taxon>Dikarya</taxon>
        <taxon>Ascomycota</taxon>
        <taxon>Pezizomycotina</taxon>
        <taxon>Dothideomycetes</taxon>
        <taxon>Pleosporomycetidae</taxon>
        <taxon>Pleosporales</taxon>
        <taxon>Tetraplosphaeriaceae</taxon>
        <taxon>Polyplosphaeria</taxon>
    </lineage>
</organism>
<evidence type="ECO:0000313" key="3">
    <source>
        <dbReference type="EMBL" id="KAF2730734.1"/>
    </source>
</evidence>
<keyword evidence="2" id="KW-0732">Signal</keyword>
<evidence type="ECO:0000256" key="1">
    <source>
        <dbReference type="SAM" id="MobiDB-lite"/>
    </source>
</evidence>
<evidence type="ECO:0000313" key="4">
    <source>
        <dbReference type="Proteomes" id="UP000799444"/>
    </source>
</evidence>
<dbReference type="SUPFAM" id="SSF52309">
    <property type="entry name" value="N-(deoxy)ribosyltransferase-like"/>
    <property type="match status" value="1"/>
</dbReference>
<feature type="compositionally biased region" description="Basic and acidic residues" evidence="1">
    <location>
        <begin position="185"/>
        <end position="196"/>
    </location>
</feature>
<feature type="region of interest" description="Disordered" evidence="1">
    <location>
        <begin position="185"/>
        <end position="217"/>
    </location>
</feature>
<dbReference type="AlphaFoldDB" id="A0A9P4QQC7"/>
<sequence length="235" mass="26064">MKPIASILSLPISLLLLITTTYSTPISTPVSTPNIQQTPPPVACEPLTNYTTSWFLNNTLPSVPTPLTNTTLFYTRGLTRTAIRHAASHSLITLWSIWPCALYNSSNATDNPMRCIHDQNATRTTFYENMSRAFALLASGNATVMHSRGDYEKPPMGGIWGRVELPAIVGGRGVREVRKVREDGSGGDVVWRRESEGEGGGEEQEGEERDELKRREAGDACGRLEDYKFFDSLEW</sequence>
<reference evidence="3" key="1">
    <citation type="journal article" date="2020" name="Stud. Mycol.">
        <title>101 Dothideomycetes genomes: a test case for predicting lifestyles and emergence of pathogens.</title>
        <authorList>
            <person name="Haridas S."/>
            <person name="Albert R."/>
            <person name="Binder M."/>
            <person name="Bloem J."/>
            <person name="Labutti K."/>
            <person name="Salamov A."/>
            <person name="Andreopoulos B."/>
            <person name="Baker S."/>
            <person name="Barry K."/>
            <person name="Bills G."/>
            <person name="Bluhm B."/>
            <person name="Cannon C."/>
            <person name="Castanera R."/>
            <person name="Culley D."/>
            <person name="Daum C."/>
            <person name="Ezra D."/>
            <person name="Gonzalez J."/>
            <person name="Henrissat B."/>
            <person name="Kuo A."/>
            <person name="Liang C."/>
            <person name="Lipzen A."/>
            <person name="Lutzoni F."/>
            <person name="Magnuson J."/>
            <person name="Mondo S."/>
            <person name="Nolan M."/>
            <person name="Ohm R."/>
            <person name="Pangilinan J."/>
            <person name="Park H.-J."/>
            <person name="Ramirez L."/>
            <person name="Alfaro M."/>
            <person name="Sun H."/>
            <person name="Tritt A."/>
            <person name="Yoshinaga Y."/>
            <person name="Zwiers L.-H."/>
            <person name="Turgeon B."/>
            <person name="Goodwin S."/>
            <person name="Spatafora J."/>
            <person name="Crous P."/>
            <person name="Grigoriev I."/>
        </authorList>
    </citation>
    <scope>NUCLEOTIDE SEQUENCE</scope>
    <source>
        <strain evidence="3">CBS 125425</strain>
    </source>
</reference>